<evidence type="ECO:0000313" key="3">
    <source>
        <dbReference type="Proteomes" id="UP000223968"/>
    </source>
</evidence>
<comment type="caution">
    <text evidence="2">The sequence shown here is derived from an EMBL/GenBank/DDBJ whole genome shotgun (WGS) entry which is preliminary data.</text>
</comment>
<accession>A0A2B7XZH3</accession>
<dbReference type="EMBL" id="PDNB01000035">
    <property type="protein sequence ID" value="PGH14420.1"/>
    <property type="molecule type" value="Genomic_DNA"/>
</dbReference>
<dbReference type="AlphaFoldDB" id="A0A2B7XZH3"/>
<protein>
    <submittedName>
        <fullName evidence="2">Uncharacterized protein</fullName>
    </submittedName>
</protein>
<proteinExistence type="predicted"/>
<organism evidence="2 3">
    <name type="scientific">Helicocarpus griseus UAMH5409</name>
    <dbReference type="NCBI Taxonomy" id="1447875"/>
    <lineage>
        <taxon>Eukaryota</taxon>
        <taxon>Fungi</taxon>
        <taxon>Dikarya</taxon>
        <taxon>Ascomycota</taxon>
        <taxon>Pezizomycotina</taxon>
        <taxon>Eurotiomycetes</taxon>
        <taxon>Eurotiomycetidae</taxon>
        <taxon>Onygenales</taxon>
        <taxon>Ajellomycetaceae</taxon>
        <taxon>Helicocarpus</taxon>
    </lineage>
</organism>
<reference evidence="2 3" key="1">
    <citation type="submission" date="2017-10" db="EMBL/GenBank/DDBJ databases">
        <title>Comparative genomics in systemic dimorphic fungi from Ajellomycetaceae.</title>
        <authorList>
            <person name="Munoz J.F."/>
            <person name="Mcewen J.G."/>
            <person name="Clay O.K."/>
            <person name="Cuomo C.A."/>
        </authorList>
    </citation>
    <scope>NUCLEOTIDE SEQUENCE [LARGE SCALE GENOMIC DNA]</scope>
    <source>
        <strain evidence="2 3">UAMH5409</strain>
    </source>
</reference>
<keyword evidence="3" id="KW-1185">Reference proteome</keyword>
<evidence type="ECO:0000313" key="2">
    <source>
        <dbReference type="EMBL" id="PGH14420.1"/>
    </source>
</evidence>
<name>A0A2B7XZH3_9EURO</name>
<feature type="chain" id="PRO_5012202882" evidence="1">
    <location>
        <begin position="18"/>
        <end position="73"/>
    </location>
</feature>
<keyword evidence="1" id="KW-0732">Signal</keyword>
<evidence type="ECO:0000256" key="1">
    <source>
        <dbReference type="SAM" id="SignalP"/>
    </source>
</evidence>
<sequence>MKFFIPVLLAIATAVVAIPSPLEEARAVELSLTSCRNGSVMFPAATMLIVPVQAAVDAAMVDVIRERRKKPPE</sequence>
<gene>
    <name evidence="2" type="ORF">AJ79_03063</name>
</gene>
<dbReference type="Proteomes" id="UP000223968">
    <property type="component" value="Unassembled WGS sequence"/>
</dbReference>
<feature type="signal peptide" evidence="1">
    <location>
        <begin position="1"/>
        <end position="17"/>
    </location>
</feature>